<dbReference type="Proteomes" id="UP000199518">
    <property type="component" value="Unassembled WGS sequence"/>
</dbReference>
<dbReference type="AlphaFoldDB" id="A0A1I3K5C5"/>
<name>A0A1I3K5C5_9PLAN</name>
<keyword evidence="2" id="KW-1185">Reference proteome</keyword>
<organism evidence="1 2">
    <name type="scientific">Planctomicrobium piriforme</name>
    <dbReference type="NCBI Taxonomy" id="1576369"/>
    <lineage>
        <taxon>Bacteria</taxon>
        <taxon>Pseudomonadati</taxon>
        <taxon>Planctomycetota</taxon>
        <taxon>Planctomycetia</taxon>
        <taxon>Planctomycetales</taxon>
        <taxon>Planctomycetaceae</taxon>
        <taxon>Planctomicrobium</taxon>
    </lineage>
</organism>
<sequence>MSNRYQRQCEPPEPGGSLSVRIDLFDRLTRLRQLGEVQRRETSVQSQKVRSGVGRLLNAQPSSLNDFLNGPMTNDH</sequence>
<dbReference type="EMBL" id="FOQD01000011">
    <property type="protein sequence ID" value="SFI67697.1"/>
    <property type="molecule type" value="Genomic_DNA"/>
</dbReference>
<evidence type="ECO:0000313" key="1">
    <source>
        <dbReference type="EMBL" id="SFI67697.1"/>
    </source>
</evidence>
<gene>
    <name evidence="1" type="ORF">SAMN05421753_111123</name>
</gene>
<evidence type="ECO:0000313" key="2">
    <source>
        <dbReference type="Proteomes" id="UP000199518"/>
    </source>
</evidence>
<accession>A0A1I3K5C5</accession>
<protein>
    <submittedName>
        <fullName evidence="1">Uncharacterized protein</fullName>
    </submittedName>
</protein>
<dbReference type="STRING" id="1576369.SAMN05421753_111123"/>
<proteinExistence type="predicted"/>
<reference evidence="2" key="1">
    <citation type="submission" date="2016-10" db="EMBL/GenBank/DDBJ databases">
        <authorList>
            <person name="Varghese N."/>
            <person name="Submissions S."/>
        </authorList>
    </citation>
    <scope>NUCLEOTIDE SEQUENCE [LARGE SCALE GENOMIC DNA]</scope>
    <source>
        <strain evidence="2">DSM 26348</strain>
    </source>
</reference>